<organism evidence="1 2">
    <name type="scientific">Kosakonia arachidis</name>
    <dbReference type="NCBI Taxonomy" id="551989"/>
    <lineage>
        <taxon>Bacteria</taxon>
        <taxon>Pseudomonadati</taxon>
        <taxon>Pseudomonadota</taxon>
        <taxon>Gammaproteobacteria</taxon>
        <taxon>Enterobacterales</taxon>
        <taxon>Enterobacteriaceae</taxon>
        <taxon>Kosakonia</taxon>
    </lineage>
</organism>
<dbReference type="RefSeq" id="WP_167518497.1">
    <property type="nucleotide sequence ID" value="NZ_CP045300.1"/>
</dbReference>
<reference evidence="2" key="1">
    <citation type="submission" date="2016-10" db="EMBL/GenBank/DDBJ databases">
        <authorList>
            <person name="Varghese N."/>
            <person name="Submissions S."/>
        </authorList>
    </citation>
    <scope>NUCLEOTIDE SEQUENCE [LARGE SCALE GENOMIC DNA]</scope>
    <source>
        <strain evidence="2">Ah-143</strain>
    </source>
</reference>
<accession>A0A1I6ZT83</accession>
<sequence>MTFPGQLSGNNLPDYGLARSLGLAPGDDFDFTSLGNQLDCTRSFHQVGII</sequence>
<evidence type="ECO:0000313" key="1">
    <source>
        <dbReference type="EMBL" id="SFT65851.1"/>
    </source>
</evidence>
<keyword evidence="2" id="KW-1185">Reference proteome</keyword>
<proteinExistence type="predicted"/>
<dbReference type="EMBL" id="FPAU01000001">
    <property type="protein sequence ID" value="SFT65851.1"/>
    <property type="molecule type" value="Genomic_DNA"/>
</dbReference>
<evidence type="ECO:0000313" key="2">
    <source>
        <dbReference type="Proteomes" id="UP000199187"/>
    </source>
</evidence>
<gene>
    <name evidence="1" type="ORF">SAMN05192562_1011348</name>
</gene>
<name>A0A1I6ZT83_9ENTR</name>
<protein>
    <submittedName>
        <fullName evidence="1">Uncharacterized protein</fullName>
    </submittedName>
</protein>
<dbReference type="AlphaFoldDB" id="A0A1I6ZT83"/>
<dbReference type="Proteomes" id="UP000199187">
    <property type="component" value="Unassembled WGS sequence"/>
</dbReference>